<dbReference type="Proteomes" id="UP000664859">
    <property type="component" value="Unassembled WGS sequence"/>
</dbReference>
<feature type="signal peptide" evidence="17">
    <location>
        <begin position="1"/>
        <end position="32"/>
    </location>
</feature>
<evidence type="ECO:0000256" key="10">
    <source>
        <dbReference type="ARBA" id="ARBA00022741"/>
    </source>
</evidence>
<dbReference type="NCBIfam" id="TIGR00468">
    <property type="entry name" value="pheS"/>
    <property type="match status" value="1"/>
</dbReference>
<evidence type="ECO:0000313" key="19">
    <source>
        <dbReference type="EMBL" id="KAG5184332.1"/>
    </source>
</evidence>
<comment type="subunit">
    <text evidence="4">Tetramer of two alpha and two beta subunits.</text>
</comment>
<keyword evidence="12" id="KW-0460">Magnesium</keyword>
<comment type="similarity">
    <text evidence="3">Belongs to the class-II aminoacyl-tRNA synthetase family. Phe-tRNA synthetase alpha subunit type 1 subfamily.</text>
</comment>
<dbReference type="PANTHER" id="PTHR11538:SF41">
    <property type="entry name" value="PHENYLALANINE--TRNA LIGASE, MITOCHONDRIAL"/>
    <property type="match status" value="1"/>
</dbReference>
<evidence type="ECO:0000256" key="16">
    <source>
        <dbReference type="ARBA" id="ARBA00049255"/>
    </source>
</evidence>
<protein>
    <recommendedName>
        <fullName evidence="6">Phenylalanine--tRNA ligase alpha subunit</fullName>
        <ecNumber evidence="5">6.1.1.20</ecNumber>
    </recommendedName>
    <alternativeName>
        <fullName evidence="15">Phenylalanyl-tRNA synthetase alpha subunit</fullName>
    </alternativeName>
</protein>
<keyword evidence="13" id="KW-0648">Protein biosynthesis</keyword>
<feature type="chain" id="PRO_5033004502" description="Phenylalanine--tRNA ligase alpha subunit" evidence="17">
    <location>
        <begin position="33"/>
        <end position="425"/>
    </location>
</feature>
<dbReference type="PROSITE" id="PS51257">
    <property type="entry name" value="PROKAR_LIPOPROTEIN"/>
    <property type="match status" value="1"/>
</dbReference>
<organism evidence="19 20">
    <name type="scientific">Tribonema minus</name>
    <dbReference type="NCBI Taxonomy" id="303371"/>
    <lineage>
        <taxon>Eukaryota</taxon>
        <taxon>Sar</taxon>
        <taxon>Stramenopiles</taxon>
        <taxon>Ochrophyta</taxon>
        <taxon>PX clade</taxon>
        <taxon>Xanthophyceae</taxon>
        <taxon>Tribonematales</taxon>
        <taxon>Tribonemataceae</taxon>
        <taxon>Tribonema</taxon>
    </lineage>
</organism>
<dbReference type="GO" id="GO:0005737">
    <property type="term" value="C:cytoplasm"/>
    <property type="evidence" value="ECO:0007669"/>
    <property type="project" value="UniProtKB-SubCell"/>
</dbReference>
<feature type="domain" description="Aminoacyl-transfer RNA synthetases class-II family profile" evidence="18">
    <location>
        <begin position="179"/>
        <end position="405"/>
    </location>
</feature>
<dbReference type="OrthoDB" id="4457at2759"/>
<dbReference type="GO" id="GO:0000049">
    <property type="term" value="F:tRNA binding"/>
    <property type="evidence" value="ECO:0007669"/>
    <property type="project" value="InterPro"/>
</dbReference>
<evidence type="ECO:0000256" key="2">
    <source>
        <dbReference type="ARBA" id="ARBA00004496"/>
    </source>
</evidence>
<evidence type="ECO:0000256" key="14">
    <source>
        <dbReference type="ARBA" id="ARBA00023146"/>
    </source>
</evidence>
<comment type="caution">
    <text evidence="19">The sequence shown here is derived from an EMBL/GenBank/DDBJ whole genome shotgun (WGS) entry which is preliminary data.</text>
</comment>
<dbReference type="CDD" id="cd00496">
    <property type="entry name" value="PheRS_alpha_core"/>
    <property type="match status" value="1"/>
</dbReference>
<dbReference type="Gene3D" id="3.30.930.10">
    <property type="entry name" value="Bira Bifunctional Protein, Domain 2"/>
    <property type="match status" value="1"/>
</dbReference>
<dbReference type="GO" id="GO:0005524">
    <property type="term" value="F:ATP binding"/>
    <property type="evidence" value="ECO:0007669"/>
    <property type="project" value="UniProtKB-KW"/>
</dbReference>
<keyword evidence="17" id="KW-0732">Signal</keyword>
<keyword evidence="14 19" id="KW-0030">Aminoacyl-tRNA synthetase</keyword>
<evidence type="ECO:0000256" key="17">
    <source>
        <dbReference type="SAM" id="SignalP"/>
    </source>
</evidence>
<dbReference type="Pfam" id="PF02912">
    <property type="entry name" value="Phe_tRNA-synt_N"/>
    <property type="match status" value="1"/>
</dbReference>
<evidence type="ECO:0000256" key="12">
    <source>
        <dbReference type="ARBA" id="ARBA00022842"/>
    </source>
</evidence>
<dbReference type="InterPro" id="IPR004529">
    <property type="entry name" value="Phe-tRNA-synth_IIc_asu"/>
</dbReference>
<keyword evidence="11" id="KW-0067">ATP-binding</keyword>
<dbReference type="AlphaFoldDB" id="A0A836CFV6"/>
<keyword evidence="20" id="KW-1185">Reference proteome</keyword>
<comment type="subcellular location">
    <subcellularLocation>
        <location evidence="2">Cytoplasm</location>
    </subcellularLocation>
</comment>
<name>A0A836CFV6_9STRA</name>
<comment type="cofactor">
    <cofactor evidence="1">
        <name>Mg(2+)</name>
        <dbReference type="ChEBI" id="CHEBI:18420"/>
    </cofactor>
</comment>
<evidence type="ECO:0000256" key="1">
    <source>
        <dbReference type="ARBA" id="ARBA00001946"/>
    </source>
</evidence>
<dbReference type="GO" id="GO:0006432">
    <property type="term" value="P:phenylalanyl-tRNA aminoacylation"/>
    <property type="evidence" value="ECO:0007669"/>
    <property type="project" value="InterPro"/>
</dbReference>
<evidence type="ECO:0000256" key="7">
    <source>
        <dbReference type="ARBA" id="ARBA00022490"/>
    </source>
</evidence>
<evidence type="ECO:0000256" key="11">
    <source>
        <dbReference type="ARBA" id="ARBA00022840"/>
    </source>
</evidence>
<evidence type="ECO:0000256" key="9">
    <source>
        <dbReference type="ARBA" id="ARBA00022723"/>
    </source>
</evidence>
<keyword evidence="8" id="KW-0436">Ligase</keyword>
<dbReference type="SUPFAM" id="SSF55681">
    <property type="entry name" value="Class II aaRS and biotin synthetases"/>
    <property type="match status" value="1"/>
</dbReference>
<evidence type="ECO:0000256" key="5">
    <source>
        <dbReference type="ARBA" id="ARBA00012814"/>
    </source>
</evidence>
<dbReference type="Pfam" id="PF01409">
    <property type="entry name" value="tRNA-synt_2d"/>
    <property type="match status" value="1"/>
</dbReference>
<keyword evidence="9" id="KW-0479">Metal-binding</keyword>
<dbReference type="InterPro" id="IPR045864">
    <property type="entry name" value="aa-tRNA-synth_II/BPL/LPL"/>
</dbReference>
<sequence length="425" mass="47458">MVKRRAGPPTGTTAALAVALLVACSCCRSGSAFAPPPLTSHRQQCRGRQQHALRAETAINIDTVSQELLEISAKAQQEMDAATTLQELEDLRRVYLTKKGPVQKVMGQMRLLSPEDKPKLGKVSNEVKDTLETKLADRKNALEMAVIEAQIASETLDVTLPAIPYARHRTGHRHPLSIMQELAVDIFVDMGYDLVDGTVDAPEIENDYYCFEALNCPPDHPARDMQDTFYVKEQPGFEPLLLRTHTSAVQIRQLEARGAPLAIVAPGRVYRRDTPDATHAPEFHQVEILHLRRKGELTLAHLKGTVEAFLQKMFGPDVKTRFRGSFFPFTEPSMEVDIWFKGRWMEVLGCGMVDPRVLEMAGVDPVEYAGFAAGFGVERFAMVLFGVPDLRMFWESDVRFLEQWPSDIQSLKDAIREGSLGSPQS</sequence>
<dbReference type="EC" id="6.1.1.20" evidence="5"/>
<evidence type="ECO:0000256" key="3">
    <source>
        <dbReference type="ARBA" id="ARBA00010207"/>
    </source>
</evidence>
<proteinExistence type="inferred from homology"/>
<evidence type="ECO:0000256" key="4">
    <source>
        <dbReference type="ARBA" id="ARBA00011209"/>
    </source>
</evidence>
<evidence type="ECO:0000256" key="15">
    <source>
        <dbReference type="ARBA" id="ARBA00030612"/>
    </source>
</evidence>
<dbReference type="InterPro" id="IPR002319">
    <property type="entry name" value="Phenylalanyl-tRNA_Synthase"/>
</dbReference>
<dbReference type="InterPro" id="IPR022911">
    <property type="entry name" value="Phe_tRNA_ligase_alpha1_bac"/>
</dbReference>
<gene>
    <name evidence="19" type="ORF">JKP88DRAFT_185692</name>
</gene>
<evidence type="ECO:0000256" key="6">
    <source>
        <dbReference type="ARBA" id="ARBA00015409"/>
    </source>
</evidence>
<keyword evidence="7" id="KW-0963">Cytoplasm</keyword>
<comment type="catalytic activity">
    <reaction evidence="16">
        <text>tRNA(Phe) + L-phenylalanine + ATP = L-phenylalanyl-tRNA(Phe) + AMP + diphosphate + H(+)</text>
        <dbReference type="Rhea" id="RHEA:19413"/>
        <dbReference type="Rhea" id="RHEA-COMP:9668"/>
        <dbReference type="Rhea" id="RHEA-COMP:9699"/>
        <dbReference type="ChEBI" id="CHEBI:15378"/>
        <dbReference type="ChEBI" id="CHEBI:30616"/>
        <dbReference type="ChEBI" id="CHEBI:33019"/>
        <dbReference type="ChEBI" id="CHEBI:58095"/>
        <dbReference type="ChEBI" id="CHEBI:78442"/>
        <dbReference type="ChEBI" id="CHEBI:78531"/>
        <dbReference type="ChEBI" id="CHEBI:456215"/>
        <dbReference type="EC" id="6.1.1.20"/>
    </reaction>
</comment>
<evidence type="ECO:0000313" key="20">
    <source>
        <dbReference type="Proteomes" id="UP000664859"/>
    </source>
</evidence>
<dbReference type="SUPFAM" id="SSF46589">
    <property type="entry name" value="tRNA-binding arm"/>
    <property type="match status" value="1"/>
</dbReference>
<accession>A0A836CFV6</accession>
<dbReference type="PROSITE" id="PS50862">
    <property type="entry name" value="AA_TRNA_LIGASE_II"/>
    <property type="match status" value="1"/>
</dbReference>
<dbReference type="InterPro" id="IPR006195">
    <property type="entry name" value="aa-tRNA-synth_II"/>
</dbReference>
<keyword evidence="10" id="KW-0547">Nucleotide-binding</keyword>
<dbReference type="InterPro" id="IPR004188">
    <property type="entry name" value="Phe-tRNA_ligase_II_N"/>
</dbReference>
<dbReference type="GO" id="GO:0046872">
    <property type="term" value="F:metal ion binding"/>
    <property type="evidence" value="ECO:0007669"/>
    <property type="project" value="UniProtKB-KW"/>
</dbReference>
<evidence type="ECO:0000256" key="13">
    <source>
        <dbReference type="ARBA" id="ARBA00022917"/>
    </source>
</evidence>
<dbReference type="EMBL" id="JAFCMP010000168">
    <property type="protein sequence ID" value="KAG5184332.1"/>
    <property type="molecule type" value="Genomic_DNA"/>
</dbReference>
<dbReference type="HAMAP" id="MF_00281">
    <property type="entry name" value="Phe_tRNA_synth_alpha1"/>
    <property type="match status" value="1"/>
</dbReference>
<dbReference type="GO" id="GO:0004826">
    <property type="term" value="F:phenylalanine-tRNA ligase activity"/>
    <property type="evidence" value="ECO:0007669"/>
    <property type="project" value="UniProtKB-EC"/>
</dbReference>
<dbReference type="PANTHER" id="PTHR11538">
    <property type="entry name" value="PHENYLALANYL-TRNA SYNTHETASE"/>
    <property type="match status" value="1"/>
</dbReference>
<evidence type="ECO:0000259" key="18">
    <source>
        <dbReference type="PROSITE" id="PS50862"/>
    </source>
</evidence>
<reference evidence="19" key="1">
    <citation type="submission" date="2021-02" db="EMBL/GenBank/DDBJ databases">
        <title>First Annotated Genome of the Yellow-green Alga Tribonema minus.</title>
        <authorList>
            <person name="Mahan K.M."/>
        </authorList>
    </citation>
    <scope>NUCLEOTIDE SEQUENCE</scope>
    <source>
        <strain evidence="19">UTEX B ZZ1240</strain>
    </source>
</reference>
<dbReference type="InterPro" id="IPR010978">
    <property type="entry name" value="tRNA-bd_arm"/>
</dbReference>
<evidence type="ECO:0000256" key="8">
    <source>
        <dbReference type="ARBA" id="ARBA00022598"/>
    </source>
</evidence>